<dbReference type="Proteomes" id="UP000193648">
    <property type="component" value="Unassembled WGS sequence"/>
</dbReference>
<dbReference type="GeneID" id="33571895"/>
<dbReference type="InterPro" id="IPR032870">
    <property type="entry name" value="ALKBH7-like"/>
</dbReference>
<gene>
    <name evidence="3" type="ORF">BCR41DRAFT_421594</name>
</gene>
<dbReference type="GO" id="GO:0006631">
    <property type="term" value="P:fatty acid metabolic process"/>
    <property type="evidence" value="ECO:0007669"/>
    <property type="project" value="TreeGrafter"/>
</dbReference>
<evidence type="ECO:0000259" key="2">
    <source>
        <dbReference type="Pfam" id="PF13532"/>
    </source>
</evidence>
<dbReference type="Pfam" id="PF13532">
    <property type="entry name" value="2OG-FeII_Oxy_2"/>
    <property type="match status" value="1"/>
</dbReference>
<dbReference type="InParanoid" id="A0A1Y2GPZ5"/>
<dbReference type="GO" id="GO:0005759">
    <property type="term" value="C:mitochondrial matrix"/>
    <property type="evidence" value="ECO:0007669"/>
    <property type="project" value="TreeGrafter"/>
</dbReference>
<dbReference type="GO" id="GO:0006974">
    <property type="term" value="P:DNA damage response"/>
    <property type="evidence" value="ECO:0007669"/>
    <property type="project" value="InterPro"/>
</dbReference>
<sequence length="352" mass="39806">MSRIYTLGIRVFSRLSNRAPTPLSSLNEGASFTRMNHVANSNSFPFFLRGNKPSINQFSKIHTIAMPCYHHHSRQFSTQPSILSSQIPPSSPSPSLSTDILNYQKLCTPDHLAATHFDLSRIKDPKERSQILQDFILVPDYLSSTEHDMLVDAAVRKLKRALGKQIRYEDGHFDGVITRYRECSASEWGSSGGAGPGEDALSSTSTSAMARPERTTPLEIMQSIKREFFPLHWHWVSPHILELESEKGGIKPHVDHLDASGEVVAGLCLGSDAVMELIHESDPHHKTFRVLLPKRCFYFQRGQVRYHYKHGIPIDPQDHAFKGKIIPKERRISIMLRNALESSPSHSDKYKM</sequence>
<dbReference type="STRING" id="64571.A0A1Y2GPZ5"/>
<proteinExistence type="predicted"/>
<dbReference type="SUPFAM" id="SSF51197">
    <property type="entry name" value="Clavaminate synthase-like"/>
    <property type="match status" value="1"/>
</dbReference>
<reference evidence="3 4" key="1">
    <citation type="submission" date="2016-07" db="EMBL/GenBank/DDBJ databases">
        <title>Pervasive Adenine N6-methylation of Active Genes in Fungi.</title>
        <authorList>
            <consortium name="DOE Joint Genome Institute"/>
            <person name="Mondo S.J."/>
            <person name="Dannebaum R.O."/>
            <person name="Kuo R.C."/>
            <person name="Labutti K."/>
            <person name="Haridas S."/>
            <person name="Kuo A."/>
            <person name="Salamov A."/>
            <person name="Ahrendt S.R."/>
            <person name="Lipzen A."/>
            <person name="Sullivan W."/>
            <person name="Andreopoulos W.B."/>
            <person name="Clum A."/>
            <person name="Lindquist E."/>
            <person name="Daum C."/>
            <person name="Ramamoorthy G.K."/>
            <person name="Gryganskyi A."/>
            <person name="Culley D."/>
            <person name="Magnuson J.K."/>
            <person name="James T.Y."/>
            <person name="O'Malley M.A."/>
            <person name="Stajich J.E."/>
            <person name="Spatafora J.W."/>
            <person name="Visel A."/>
            <person name="Grigoriev I.V."/>
        </authorList>
    </citation>
    <scope>NUCLEOTIDE SEQUENCE [LARGE SCALE GENOMIC DNA]</scope>
    <source>
        <strain evidence="3 4">NRRL 3116</strain>
    </source>
</reference>
<dbReference type="PANTHER" id="PTHR21052:SF0">
    <property type="entry name" value="ALPHA-KETOGLUTARATE-DEPENDENT DIOXYGENASE ALKB HOMOLOG 7, MITOCHONDRIAL"/>
    <property type="match status" value="1"/>
</dbReference>
<dbReference type="OrthoDB" id="28127at2759"/>
<evidence type="ECO:0000313" key="4">
    <source>
        <dbReference type="Proteomes" id="UP000193648"/>
    </source>
</evidence>
<dbReference type="EMBL" id="MCFF01000015">
    <property type="protein sequence ID" value="ORZ18359.1"/>
    <property type="molecule type" value="Genomic_DNA"/>
</dbReference>
<dbReference type="PANTHER" id="PTHR21052">
    <property type="entry name" value="SPERMATOGENESIS ASSOCIATED 11-RELATED"/>
    <property type="match status" value="1"/>
</dbReference>
<organism evidence="3 4">
    <name type="scientific">Lobosporangium transversale</name>
    <dbReference type="NCBI Taxonomy" id="64571"/>
    <lineage>
        <taxon>Eukaryota</taxon>
        <taxon>Fungi</taxon>
        <taxon>Fungi incertae sedis</taxon>
        <taxon>Mucoromycota</taxon>
        <taxon>Mortierellomycotina</taxon>
        <taxon>Mortierellomycetes</taxon>
        <taxon>Mortierellales</taxon>
        <taxon>Mortierellaceae</taxon>
        <taxon>Lobosporangium</taxon>
    </lineage>
</organism>
<dbReference type="Gene3D" id="2.60.120.590">
    <property type="entry name" value="Alpha-ketoglutarate-dependent dioxygenase AlkB-like"/>
    <property type="match status" value="1"/>
</dbReference>
<protein>
    <recommendedName>
        <fullName evidence="2">Alpha-ketoglutarate-dependent dioxygenase AlkB-like domain-containing protein</fullName>
    </recommendedName>
</protein>
<dbReference type="AlphaFoldDB" id="A0A1Y2GPZ5"/>
<dbReference type="InterPro" id="IPR037151">
    <property type="entry name" value="AlkB-like_sf"/>
</dbReference>
<feature type="region of interest" description="Disordered" evidence="1">
    <location>
        <begin position="187"/>
        <end position="214"/>
    </location>
</feature>
<comment type="caution">
    <text evidence="3">The sequence shown here is derived from an EMBL/GenBank/DDBJ whole genome shotgun (WGS) entry which is preliminary data.</text>
</comment>
<evidence type="ECO:0000313" key="3">
    <source>
        <dbReference type="EMBL" id="ORZ18359.1"/>
    </source>
</evidence>
<evidence type="ECO:0000256" key="1">
    <source>
        <dbReference type="SAM" id="MobiDB-lite"/>
    </source>
</evidence>
<feature type="domain" description="Alpha-ketoglutarate-dependent dioxygenase AlkB-like" evidence="2">
    <location>
        <begin position="208"/>
        <end position="337"/>
    </location>
</feature>
<accession>A0A1Y2GPZ5</accession>
<keyword evidence="4" id="KW-1185">Reference proteome</keyword>
<name>A0A1Y2GPZ5_9FUNG</name>
<dbReference type="InterPro" id="IPR027450">
    <property type="entry name" value="AlkB-like"/>
</dbReference>
<dbReference type="RefSeq" id="XP_021882154.1">
    <property type="nucleotide sequence ID" value="XM_022030052.1"/>
</dbReference>